<proteinExistence type="predicted"/>
<comment type="caution">
    <text evidence="2">The sequence shown here is derived from an EMBL/GenBank/DDBJ whole genome shotgun (WGS) entry which is preliminary data.</text>
</comment>
<dbReference type="EMBL" id="JACCBB010000001">
    <property type="protein sequence ID" value="NYD24999.1"/>
    <property type="molecule type" value="Genomic_DNA"/>
</dbReference>
<evidence type="ECO:0000313" key="2">
    <source>
        <dbReference type="EMBL" id="NYD24999.1"/>
    </source>
</evidence>
<reference evidence="2 3" key="1">
    <citation type="submission" date="2020-07" db="EMBL/GenBank/DDBJ databases">
        <title>Sequencing the genomes of 1000 actinobacteria strains.</title>
        <authorList>
            <person name="Klenk H.-P."/>
        </authorList>
    </citation>
    <scope>NUCLEOTIDE SEQUENCE [LARGE SCALE GENOMIC DNA]</scope>
    <source>
        <strain evidence="2 3">DSM 7487</strain>
    </source>
</reference>
<feature type="domain" description="Tox-REase-7" evidence="1">
    <location>
        <begin position="17"/>
        <end position="60"/>
    </location>
</feature>
<dbReference type="Proteomes" id="UP000521922">
    <property type="component" value="Unassembled WGS sequence"/>
</dbReference>
<protein>
    <recommendedName>
        <fullName evidence="1">Tox-REase-7 domain-containing protein</fullName>
    </recommendedName>
</protein>
<accession>A0A7Y9J394</accession>
<organism evidence="2 3">
    <name type="scientific">Kineococcus aurantiacus</name>
    <dbReference type="NCBI Taxonomy" id="37633"/>
    <lineage>
        <taxon>Bacteria</taxon>
        <taxon>Bacillati</taxon>
        <taxon>Actinomycetota</taxon>
        <taxon>Actinomycetes</taxon>
        <taxon>Kineosporiales</taxon>
        <taxon>Kineosporiaceae</taxon>
        <taxon>Kineococcus</taxon>
    </lineage>
</organism>
<sequence length="78" mass="8767">MTIGNQKRVLDGLTEFAVSEVKNVKHQDLTAQLLDNIKYAKDTGRRFDLYLRRGATVSGTLQKAISSGEVNLKWIPFT</sequence>
<dbReference type="Pfam" id="PF15649">
    <property type="entry name" value="Tox-REase-7"/>
    <property type="match status" value="1"/>
</dbReference>
<evidence type="ECO:0000259" key="1">
    <source>
        <dbReference type="Pfam" id="PF15649"/>
    </source>
</evidence>
<gene>
    <name evidence="2" type="ORF">BJ968_004539</name>
</gene>
<dbReference type="AlphaFoldDB" id="A0A7Y9J394"/>
<name>A0A7Y9J394_9ACTN</name>
<keyword evidence="3" id="KW-1185">Reference proteome</keyword>
<evidence type="ECO:0000313" key="3">
    <source>
        <dbReference type="Proteomes" id="UP000521922"/>
    </source>
</evidence>
<dbReference type="InterPro" id="IPR028903">
    <property type="entry name" value="Tox-REase-7_dom"/>
</dbReference>